<feature type="binding site" evidence="4">
    <location>
        <position position="40"/>
    </location>
    <ligand>
        <name>Fe cation</name>
        <dbReference type="ChEBI" id="CHEBI:24875"/>
        <note>catalytic</note>
    </ligand>
</feature>
<comment type="similarity">
    <text evidence="1">Belongs to the carotenoid oxygenase family.</text>
</comment>
<accession>A0A8H4AVS1</accession>
<dbReference type="EMBL" id="WTPW01000186">
    <property type="protein sequence ID" value="KAF0537718.1"/>
    <property type="molecule type" value="Genomic_DNA"/>
</dbReference>
<evidence type="ECO:0000256" key="3">
    <source>
        <dbReference type="ARBA" id="ARBA00023004"/>
    </source>
</evidence>
<evidence type="ECO:0000313" key="6">
    <source>
        <dbReference type="Proteomes" id="UP000439903"/>
    </source>
</evidence>
<evidence type="ECO:0000256" key="4">
    <source>
        <dbReference type="PIRSR" id="PIRSR604294-1"/>
    </source>
</evidence>
<dbReference type="InterPro" id="IPR004294">
    <property type="entry name" value="Carotenoid_Oase"/>
</dbReference>
<dbReference type="Pfam" id="PF03055">
    <property type="entry name" value="RPE65"/>
    <property type="match status" value="1"/>
</dbReference>
<evidence type="ECO:0000256" key="1">
    <source>
        <dbReference type="ARBA" id="ARBA00006787"/>
    </source>
</evidence>
<keyword evidence="6" id="KW-1185">Reference proteome</keyword>
<reference evidence="5 6" key="1">
    <citation type="journal article" date="2019" name="Environ. Microbiol.">
        <title>At the nexus of three kingdoms: the genome of the mycorrhizal fungus Gigaspora margarita provides insights into plant, endobacterial and fungal interactions.</title>
        <authorList>
            <person name="Venice F."/>
            <person name="Ghignone S."/>
            <person name="Salvioli di Fossalunga A."/>
            <person name="Amselem J."/>
            <person name="Novero M."/>
            <person name="Xianan X."/>
            <person name="Sedzielewska Toro K."/>
            <person name="Morin E."/>
            <person name="Lipzen A."/>
            <person name="Grigoriev I.V."/>
            <person name="Henrissat B."/>
            <person name="Martin F.M."/>
            <person name="Bonfante P."/>
        </authorList>
    </citation>
    <scope>NUCLEOTIDE SEQUENCE [LARGE SCALE GENOMIC DNA]</scope>
    <source>
        <strain evidence="5 6">BEG34</strain>
    </source>
</reference>
<comment type="cofactor">
    <cofactor evidence="4">
        <name>Fe(2+)</name>
        <dbReference type="ChEBI" id="CHEBI:29033"/>
    </cofactor>
    <text evidence="4">Binds 1 Fe(2+) ion per subunit.</text>
</comment>
<keyword evidence="2 4" id="KW-0479">Metal-binding</keyword>
<dbReference type="Proteomes" id="UP000439903">
    <property type="component" value="Unassembled WGS sequence"/>
</dbReference>
<dbReference type="OrthoDB" id="407010at2759"/>
<name>A0A8H4AVS1_GIGMA</name>
<dbReference type="GO" id="GO:0016702">
    <property type="term" value="F:oxidoreductase activity, acting on single donors with incorporation of molecular oxygen, incorporation of two atoms of oxygen"/>
    <property type="evidence" value="ECO:0007669"/>
    <property type="project" value="InterPro"/>
</dbReference>
<evidence type="ECO:0000256" key="2">
    <source>
        <dbReference type="ARBA" id="ARBA00022723"/>
    </source>
</evidence>
<comment type="caution">
    <text evidence="5">The sequence shown here is derived from an EMBL/GenBank/DDBJ whole genome shotgun (WGS) entry which is preliminary data.</text>
</comment>
<keyword evidence="3 4" id="KW-0408">Iron</keyword>
<dbReference type="GO" id="GO:0046872">
    <property type="term" value="F:metal ion binding"/>
    <property type="evidence" value="ECO:0007669"/>
    <property type="project" value="UniProtKB-KW"/>
</dbReference>
<dbReference type="AlphaFoldDB" id="A0A8H4AVS1"/>
<organism evidence="5 6">
    <name type="scientific">Gigaspora margarita</name>
    <dbReference type="NCBI Taxonomy" id="4874"/>
    <lineage>
        <taxon>Eukaryota</taxon>
        <taxon>Fungi</taxon>
        <taxon>Fungi incertae sedis</taxon>
        <taxon>Mucoromycota</taxon>
        <taxon>Glomeromycotina</taxon>
        <taxon>Glomeromycetes</taxon>
        <taxon>Diversisporales</taxon>
        <taxon>Gigasporaceae</taxon>
        <taxon>Gigaspora</taxon>
    </lineage>
</organism>
<evidence type="ECO:0000313" key="5">
    <source>
        <dbReference type="EMBL" id="KAF0537718.1"/>
    </source>
</evidence>
<proteinExistence type="inferred from homology"/>
<protein>
    <submittedName>
        <fullName evidence="5">Carotenoid oxygenase</fullName>
    </submittedName>
</protein>
<gene>
    <name evidence="5" type="ORF">F8M41_008184</name>
</gene>
<sequence>MAPAHYQYAYETGKYFSFVSNTGPRSEFTTYTSPTFDCFHTINSYDEGDDIITDLSQYKDNIIIFQLTINRLSASETNADKLPPRFDNGRLHRYKLCNVSNHSDSVVLNYGNDKFPNAELVFATPEDLNVELPVIDFSRYYKKKTEMVHLIIKFGTNLDVHLVNQFSPAPNAIEEEDGVITSVVLDGKRILAFY</sequence>